<accession>A0A1H5UGG5</accession>
<sequence length="394" mass="44600">MKTPNCKLPDPAALYRNNAGERIPGYILEAGNLLTLGEIKSCIDHLNKADTKNTESSWGWIIASTAHCQLGNFKTAIGVAMRGLHYAGENSYLLDCLGVAHAGLGDLSNASAFFQKAGEANPKNTNSIINLANVHLLHNEIDLAFAVLDHSLKANPDDAEIKYLYIQLHPVWMLPIENNRLRIRTRTPLDYQFVTDCYANESFMNNYNRYAAGAFRQAKLQQKSHSNPDRLSVYNNKCIQWIIEKIDRLDQEKSRHTPIGLASLAEIHWAHRRAEILIGFPNATKFNGTRIPLTAMLMILDFAFNKIGFNKLTSVVYAENSYAQRSTLALGFKQEGFLKNHLFDQKLNRWISIYQNAMLIEEFGENTQLAKLSKKLLRCESHLSQLGLFRKLDF</sequence>
<evidence type="ECO:0000313" key="3">
    <source>
        <dbReference type="EMBL" id="SEF73367.1"/>
    </source>
</evidence>
<dbReference type="InterPro" id="IPR019734">
    <property type="entry name" value="TPR_rpt"/>
</dbReference>
<dbReference type="Pfam" id="PF13302">
    <property type="entry name" value="Acetyltransf_3"/>
    <property type="match status" value="1"/>
</dbReference>
<dbReference type="SUPFAM" id="SSF55729">
    <property type="entry name" value="Acyl-CoA N-acyltransferases (Nat)"/>
    <property type="match status" value="1"/>
</dbReference>
<dbReference type="GO" id="GO:0016747">
    <property type="term" value="F:acyltransferase activity, transferring groups other than amino-acyl groups"/>
    <property type="evidence" value="ECO:0007669"/>
    <property type="project" value="InterPro"/>
</dbReference>
<feature type="domain" description="N-acetyltransferase" evidence="2">
    <location>
        <begin position="180"/>
        <end position="333"/>
    </location>
</feature>
<gene>
    <name evidence="3" type="ORF">SAMN05216334_107120</name>
</gene>
<dbReference type="Proteomes" id="UP000236753">
    <property type="component" value="Unassembled WGS sequence"/>
</dbReference>
<dbReference type="InterPro" id="IPR016181">
    <property type="entry name" value="Acyl_CoA_acyltransferase"/>
</dbReference>
<dbReference type="EMBL" id="FNUX01000007">
    <property type="protein sequence ID" value="SEF73367.1"/>
    <property type="molecule type" value="Genomic_DNA"/>
</dbReference>
<dbReference type="SUPFAM" id="SSF48452">
    <property type="entry name" value="TPR-like"/>
    <property type="match status" value="1"/>
</dbReference>
<dbReference type="InterPro" id="IPR000182">
    <property type="entry name" value="GNAT_dom"/>
</dbReference>
<proteinExistence type="predicted"/>
<evidence type="ECO:0000256" key="1">
    <source>
        <dbReference type="PROSITE-ProRule" id="PRU00339"/>
    </source>
</evidence>
<evidence type="ECO:0000259" key="2">
    <source>
        <dbReference type="Pfam" id="PF13302"/>
    </source>
</evidence>
<dbReference type="Pfam" id="PF14559">
    <property type="entry name" value="TPR_19"/>
    <property type="match status" value="1"/>
</dbReference>
<feature type="repeat" description="TPR" evidence="1">
    <location>
        <begin position="91"/>
        <end position="124"/>
    </location>
</feature>
<dbReference type="Gene3D" id="1.25.40.10">
    <property type="entry name" value="Tetratricopeptide repeat domain"/>
    <property type="match status" value="1"/>
</dbReference>
<dbReference type="OrthoDB" id="448721at2"/>
<dbReference type="PANTHER" id="PTHR43415">
    <property type="entry name" value="SPERMIDINE N(1)-ACETYLTRANSFERASE"/>
    <property type="match status" value="1"/>
</dbReference>
<dbReference type="PANTHER" id="PTHR43415:SF3">
    <property type="entry name" value="GNAT-FAMILY ACETYLTRANSFERASE"/>
    <property type="match status" value="1"/>
</dbReference>
<name>A0A1H5UGG5_9PROT</name>
<dbReference type="RefSeq" id="WP_103966159.1">
    <property type="nucleotide sequence ID" value="NZ_FNUX01000007.1"/>
</dbReference>
<dbReference type="PROSITE" id="PS50005">
    <property type="entry name" value="TPR"/>
    <property type="match status" value="1"/>
</dbReference>
<dbReference type="Gene3D" id="3.40.630.30">
    <property type="match status" value="1"/>
</dbReference>
<organism evidence="3 4">
    <name type="scientific">Nitrosomonas ureae</name>
    <dbReference type="NCBI Taxonomy" id="44577"/>
    <lineage>
        <taxon>Bacteria</taxon>
        <taxon>Pseudomonadati</taxon>
        <taxon>Pseudomonadota</taxon>
        <taxon>Betaproteobacteria</taxon>
        <taxon>Nitrosomonadales</taxon>
        <taxon>Nitrosomonadaceae</taxon>
        <taxon>Nitrosomonas</taxon>
    </lineage>
</organism>
<keyword evidence="3" id="KW-0808">Transferase</keyword>
<dbReference type="InterPro" id="IPR011990">
    <property type="entry name" value="TPR-like_helical_dom_sf"/>
</dbReference>
<protein>
    <submittedName>
        <fullName evidence="3">Diamine N-acetyltransferase</fullName>
    </submittedName>
</protein>
<dbReference type="SMART" id="SM00028">
    <property type="entry name" value="TPR"/>
    <property type="match status" value="2"/>
</dbReference>
<reference evidence="3 4" key="1">
    <citation type="submission" date="2016-10" db="EMBL/GenBank/DDBJ databases">
        <authorList>
            <person name="de Groot N.N."/>
        </authorList>
    </citation>
    <scope>NUCLEOTIDE SEQUENCE [LARGE SCALE GENOMIC DNA]</scope>
    <source>
        <strain evidence="3 4">Nm13</strain>
    </source>
</reference>
<keyword evidence="1" id="KW-0802">TPR repeat</keyword>
<evidence type="ECO:0000313" key="4">
    <source>
        <dbReference type="Proteomes" id="UP000236753"/>
    </source>
</evidence>
<dbReference type="AlphaFoldDB" id="A0A1H5UGG5"/>